<accession>A0ABN7S5J5</accession>
<evidence type="ECO:0000256" key="9">
    <source>
        <dbReference type="ARBA" id="ARBA00022989"/>
    </source>
</evidence>
<dbReference type="EMBL" id="OU015568">
    <property type="protein sequence ID" value="CAG5089517.1"/>
    <property type="molecule type" value="Genomic_DNA"/>
</dbReference>
<dbReference type="Gene3D" id="3.90.550.10">
    <property type="entry name" value="Spore Coat Polysaccharide Biosynthesis Protein SpsA, Chain A"/>
    <property type="match status" value="1"/>
</dbReference>
<evidence type="ECO:0000256" key="6">
    <source>
        <dbReference type="ARBA" id="ARBA00022692"/>
    </source>
</evidence>
<evidence type="ECO:0000256" key="12">
    <source>
        <dbReference type="ARBA" id="ARBA00023211"/>
    </source>
</evidence>
<keyword evidence="12 17" id="KW-0464">Manganese</keyword>
<sequence length="266" mass="31550">MQGYFKLSRHYKFALSNIFKKFPNALGTIIVEDDLLVSHDFIDFFRKFSPLLNDPNENLFCLSTWNDNGKDDQIEQNPALVYRTDFFGGLGWMLSKKIWDEEFSSTWPTAFWDDWVRNVEQRKGRQCIHPEVPRTSTFGKVGVSNGQFFDQYLGKIHEFHGDFNWNQFDLNSIKRRQYDEQFLRKVENVPVASISDFEMLQVPEVKLIYETKKEFENIARKISVMQDFKAGVPRMGYYGVVTALYKNKRVYISPPNPRTWEYHTDW</sequence>
<comment type="similarity">
    <text evidence="3 17">Belongs to the glycosyltransferase 13 family.</text>
</comment>
<dbReference type="InterPro" id="IPR029044">
    <property type="entry name" value="Nucleotide-diphossugar_trans"/>
</dbReference>
<evidence type="ECO:0000256" key="10">
    <source>
        <dbReference type="ARBA" id="ARBA00023034"/>
    </source>
</evidence>
<evidence type="ECO:0000256" key="2">
    <source>
        <dbReference type="ARBA" id="ARBA00004922"/>
    </source>
</evidence>
<evidence type="ECO:0000256" key="4">
    <source>
        <dbReference type="ARBA" id="ARBA00022676"/>
    </source>
</evidence>
<dbReference type="InterPro" id="IPR052261">
    <property type="entry name" value="Glycosyltransferase_13"/>
</dbReference>
<dbReference type="PANTHER" id="PTHR10468">
    <property type="entry name" value="PROTEIN O-LINKED-MANNOSE BETA-1,2-N-ACETYLGLUCOSAMINYLTRANSFERASE 1/ALPHA-1,3-MANNOSYL-GLYCOPROTEIN 2-BETA-N-ACETYLGLUCOSAMINYLTRANSFERASE"/>
    <property type="match status" value="1"/>
</dbReference>
<evidence type="ECO:0000256" key="1">
    <source>
        <dbReference type="ARBA" id="ARBA00004323"/>
    </source>
</evidence>
<evidence type="ECO:0000256" key="7">
    <source>
        <dbReference type="ARBA" id="ARBA00022723"/>
    </source>
</evidence>
<dbReference type="Proteomes" id="UP001158576">
    <property type="component" value="Chromosome PAR"/>
</dbReference>
<keyword evidence="8 17" id="KW-0735">Signal-anchor</keyword>
<keyword evidence="7 17" id="KW-0479">Metal-binding</keyword>
<evidence type="ECO:0000256" key="3">
    <source>
        <dbReference type="ARBA" id="ARBA00006492"/>
    </source>
</evidence>
<evidence type="ECO:0000313" key="18">
    <source>
        <dbReference type="EMBL" id="CAG5089517.1"/>
    </source>
</evidence>
<evidence type="ECO:0000256" key="5">
    <source>
        <dbReference type="ARBA" id="ARBA00022679"/>
    </source>
</evidence>
<comment type="function">
    <text evidence="13 17">Initiates complex N-linked carbohydrate formation. Essential for the conversion of high-mannose to hybrid and complex N-glycans.</text>
</comment>
<evidence type="ECO:0000256" key="16">
    <source>
        <dbReference type="ARBA" id="ARBA00049421"/>
    </source>
</evidence>
<dbReference type="InterPro" id="IPR004139">
    <property type="entry name" value="Glyco_trans_13"/>
</dbReference>
<dbReference type="Pfam" id="PF03071">
    <property type="entry name" value="GNT-I"/>
    <property type="match status" value="1"/>
</dbReference>
<comment type="subcellular location">
    <subcellularLocation>
        <location evidence="1 17">Golgi apparatus membrane</location>
        <topology evidence="1 17">Single-pass type II membrane protein</topology>
    </subcellularLocation>
</comment>
<dbReference type="SUPFAM" id="SSF53448">
    <property type="entry name" value="Nucleotide-diphospho-sugar transferases"/>
    <property type="match status" value="1"/>
</dbReference>
<evidence type="ECO:0000256" key="8">
    <source>
        <dbReference type="ARBA" id="ARBA00022968"/>
    </source>
</evidence>
<keyword evidence="6" id="KW-0812">Transmembrane</keyword>
<dbReference type="EC" id="2.4.1.101" evidence="14 17"/>
<keyword evidence="11" id="KW-0472">Membrane</keyword>
<dbReference type="Gene3D" id="3.10.180.20">
    <property type="entry name" value="N-Acetylglucosaminyltransferase I, Domain 2"/>
    <property type="match status" value="1"/>
</dbReference>
<name>A0ABN7S5J5_OIKDI</name>
<keyword evidence="19" id="KW-1185">Reference proteome</keyword>
<gene>
    <name evidence="18" type="ORF">OKIOD_LOCUS3801</name>
</gene>
<keyword evidence="9" id="KW-1133">Transmembrane helix</keyword>
<comment type="pathway">
    <text evidence="2 17">Protein modification; protein glycosylation.</text>
</comment>
<keyword evidence="5" id="KW-0808">Transferase</keyword>
<organism evidence="18 19">
    <name type="scientific">Oikopleura dioica</name>
    <name type="common">Tunicate</name>
    <dbReference type="NCBI Taxonomy" id="34765"/>
    <lineage>
        <taxon>Eukaryota</taxon>
        <taxon>Metazoa</taxon>
        <taxon>Chordata</taxon>
        <taxon>Tunicata</taxon>
        <taxon>Appendicularia</taxon>
        <taxon>Copelata</taxon>
        <taxon>Oikopleuridae</taxon>
        <taxon>Oikopleura</taxon>
    </lineage>
</organism>
<evidence type="ECO:0000256" key="17">
    <source>
        <dbReference type="RuleBase" id="RU368119"/>
    </source>
</evidence>
<evidence type="ECO:0000256" key="13">
    <source>
        <dbReference type="ARBA" id="ARBA00037706"/>
    </source>
</evidence>
<protein>
    <recommendedName>
        <fullName evidence="14 17">Alpha-1,3-mannosyl-glycoprotein 2-beta-N-acetylglucosaminyltransferase</fullName>
        <shortName evidence="17">GNT-I</shortName>
        <shortName evidence="17">GlcNAc-T I</shortName>
        <ecNumber evidence="14 17">2.4.1.101</ecNumber>
    </recommendedName>
    <alternativeName>
        <fullName evidence="15 17">N-glycosyl-oligosaccharide-glycoprotein N-acetylglucosaminyltransferase I</fullName>
    </alternativeName>
</protein>
<evidence type="ECO:0000313" key="19">
    <source>
        <dbReference type="Proteomes" id="UP001158576"/>
    </source>
</evidence>
<proteinExistence type="inferred from homology"/>
<evidence type="ECO:0000256" key="11">
    <source>
        <dbReference type="ARBA" id="ARBA00023136"/>
    </source>
</evidence>
<comment type="cofactor">
    <cofactor evidence="17">
        <name>Mn(2+)</name>
        <dbReference type="ChEBI" id="CHEBI:29035"/>
    </cofactor>
    <text evidence="17">The cofactor is mostly bound to the substrate.</text>
</comment>
<dbReference type="PANTHER" id="PTHR10468:SF0">
    <property type="entry name" value="ALPHA-1,3-MANNOSYL-GLYCOPROTEIN 2-BETA-N-ACETYLGLUCOSAMINYLTRANSFERASE"/>
    <property type="match status" value="1"/>
</dbReference>
<comment type="catalytic activity">
    <reaction evidence="16 17">
        <text>N(4)-(alpha-D-Man-(1-&gt;3)-[alpha-D-Man-(1-&gt;3)-[alpha-D-Man-(1-&gt;6)]-alpha-D-Man-(1-&gt;6)]-beta-D-Man-(1-&gt;4)-beta-D-GlcNAc-(1-&gt;4)-beta-D-GlcNAc)-L-asparaginyl-[protein] (N-glucan mannose isomer 5A1,2) + UDP-N-acetyl-alpha-D-glucosamine = N(4)-{beta-D-GlcNAc-(1-&gt;2)-alpha-D-Man-(1-&gt;3)-[alpha-D-Man-(1-&gt;3)-[alpha-D-Man-(1-&gt;6)]-alpha-D-Man-(1-&gt;6)]-beta-D-Man-(1-&gt;4)-beta-D-GlcNAc-(1-&gt;4)-beta-D-GlcNAc}-L-asparaginyl-[protein] + UDP + H(+)</text>
        <dbReference type="Rhea" id="RHEA:11456"/>
        <dbReference type="Rhea" id="RHEA-COMP:14367"/>
        <dbReference type="Rhea" id="RHEA-COMP:14368"/>
        <dbReference type="ChEBI" id="CHEBI:15378"/>
        <dbReference type="ChEBI" id="CHEBI:57705"/>
        <dbReference type="ChEBI" id="CHEBI:58223"/>
        <dbReference type="ChEBI" id="CHEBI:59087"/>
        <dbReference type="ChEBI" id="CHEBI:60625"/>
        <dbReference type="EC" id="2.4.1.101"/>
    </reaction>
</comment>
<keyword evidence="4 17" id="KW-0328">Glycosyltransferase</keyword>
<keyword evidence="10 17" id="KW-0333">Golgi apparatus</keyword>
<reference evidence="18 19" key="1">
    <citation type="submission" date="2021-04" db="EMBL/GenBank/DDBJ databases">
        <authorList>
            <person name="Bliznina A."/>
        </authorList>
    </citation>
    <scope>NUCLEOTIDE SEQUENCE [LARGE SCALE GENOMIC DNA]</scope>
</reference>
<evidence type="ECO:0000256" key="15">
    <source>
        <dbReference type="ARBA" id="ARBA00041712"/>
    </source>
</evidence>
<evidence type="ECO:0000256" key="14">
    <source>
        <dbReference type="ARBA" id="ARBA00038949"/>
    </source>
</evidence>